<proteinExistence type="predicted"/>
<comment type="caution">
    <text evidence="3">The sequence shown here is derived from an EMBL/GenBank/DDBJ whole genome shotgun (WGS) entry which is preliminary data.</text>
</comment>
<organism evidence="3 4">
    <name type="scientific">Prevotella communis</name>
    <dbReference type="NCBI Taxonomy" id="2913614"/>
    <lineage>
        <taxon>Bacteria</taxon>
        <taxon>Pseudomonadati</taxon>
        <taxon>Bacteroidota</taxon>
        <taxon>Bacteroidia</taxon>
        <taxon>Bacteroidales</taxon>
        <taxon>Prevotellaceae</taxon>
        <taxon>Prevotella</taxon>
    </lineage>
</organism>
<dbReference type="PANTHER" id="PTHR11733:SF167">
    <property type="entry name" value="FI17812P1-RELATED"/>
    <property type="match status" value="1"/>
</dbReference>
<gene>
    <name evidence="3" type="ORF">SAMN04487900_11528</name>
</gene>
<evidence type="ECO:0000259" key="2">
    <source>
        <dbReference type="Pfam" id="PF05649"/>
    </source>
</evidence>
<accession>A0A1H0IJA4</accession>
<feature type="domain" description="Peptidase M13 N-terminal" evidence="2">
    <location>
        <begin position="46"/>
        <end position="91"/>
    </location>
</feature>
<dbReference type="GO" id="GO:0005886">
    <property type="term" value="C:plasma membrane"/>
    <property type="evidence" value="ECO:0007669"/>
    <property type="project" value="TreeGrafter"/>
</dbReference>
<dbReference type="EMBL" id="FNIW01000015">
    <property type="protein sequence ID" value="SDO31473.1"/>
    <property type="molecule type" value="Genomic_DNA"/>
</dbReference>
<dbReference type="AlphaFoldDB" id="A0A1H0IJA4"/>
<keyword evidence="1" id="KW-0732">Signal</keyword>
<dbReference type="InterPro" id="IPR000718">
    <property type="entry name" value="Peptidase_M13"/>
</dbReference>
<dbReference type="PROSITE" id="PS51257">
    <property type="entry name" value="PROKAR_LIPOPROTEIN"/>
    <property type="match status" value="1"/>
</dbReference>
<dbReference type="PROSITE" id="PS51885">
    <property type="entry name" value="NEPRILYSIN"/>
    <property type="match status" value="1"/>
</dbReference>
<dbReference type="GO" id="GO:0004222">
    <property type="term" value="F:metalloendopeptidase activity"/>
    <property type="evidence" value="ECO:0007669"/>
    <property type="project" value="InterPro"/>
</dbReference>
<evidence type="ECO:0000313" key="4">
    <source>
        <dbReference type="Proteomes" id="UP000199134"/>
    </source>
</evidence>
<reference evidence="4" key="1">
    <citation type="submission" date="2016-10" db="EMBL/GenBank/DDBJ databases">
        <authorList>
            <person name="de Groot N.N."/>
        </authorList>
    </citation>
    <scope>NUCLEOTIDE SEQUENCE [LARGE SCALE GENOMIC DNA]</scope>
    <source>
        <strain evidence="4">BP1-145</strain>
    </source>
</reference>
<feature type="signal peptide" evidence="1">
    <location>
        <begin position="1"/>
        <end position="21"/>
    </location>
</feature>
<dbReference type="SUPFAM" id="SSF55486">
    <property type="entry name" value="Metalloproteases ('zincins'), catalytic domain"/>
    <property type="match status" value="1"/>
</dbReference>
<feature type="chain" id="PRO_5011495841" evidence="1">
    <location>
        <begin position="22"/>
        <end position="92"/>
    </location>
</feature>
<name>A0A1H0IJA4_9BACT</name>
<dbReference type="InterPro" id="IPR024079">
    <property type="entry name" value="MetalloPept_cat_dom_sf"/>
</dbReference>
<evidence type="ECO:0000313" key="3">
    <source>
        <dbReference type="EMBL" id="SDO31473.1"/>
    </source>
</evidence>
<sequence>MKKISYLMAMAIVVLGFTACTDDDTTQQGLQTSGIDLSNLDTSVRPGDDFYQYACGGWMKNNPLPAAYSRYGNFEKLSEDNQARLKTILDDL</sequence>
<evidence type="ECO:0000256" key="1">
    <source>
        <dbReference type="SAM" id="SignalP"/>
    </source>
</evidence>
<dbReference type="GO" id="GO:0016485">
    <property type="term" value="P:protein processing"/>
    <property type="evidence" value="ECO:0007669"/>
    <property type="project" value="TreeGrafter"/>
</dbReference>
<dbReference type="Proteomes" id="UP000199134">
    <property type="component" value="Unassembled WGS sequence"/>
</dbReference>
<dbReference type="Gene3D" id="3.40.390.10">
    <property type="entry name" value="Collagenase (Catalytic Domain)"/>
    <property type="match status" value="1"/>
</dbReference>
<protein>
    <submittedName>
        <fullName evidence="3">Peptidase family M13</fullName>
    </submittedName>
</protein>
<dbReference type="InterPro" id="IPR008753">
    <property type="entry name" value="Peptidase_M13_N"/>
</dbReference>
<dbReference type="PANTHER" id="PTHR11733">
    <property type="entry name" value="ZINC METALLOPROTEASE FAMILY M13 NEPRILYSIN-RELATED"/>
    <property type="match status" value="1"/>
</dbReference>
<dbReference type="Pfam" id="PF05649">
    <property type="entry name" value="Peptidase_M13_N"/>
    <property type="match status" value="1"/>
</dbReference>